<proteinExistence type="predicted"/>
<accession>A0A9N9PMQ3</accession>
<dbReference type="GO" id="GO:0005634">
    <property type="term" value="C:nucleus"/>
    <property type="evidence" value="ECO:0007669"/>
    <property type="project" value="TreeGrafter"/>
</dbReference>
<evidence type="ECO:0000313" key="3">
    <source>
        <dbReference type="Proteomes" id="UP000789759"/>
    </source>
</evidence>
<name>A0A9N9PMQ3_9GLOM</name>
<protein>
    <submittedName>
        <fullName evidence="2">16359_t:CDS:1</fullName>
    </submittedName>
</protein>
<dbReference type="EMBL" id="CAJVQA010076052">
    <property type="protein sequence ID" value="CAG8835444.1"/>
    <property type="molecule type" value="Genomic_DNA"/>
</dbReference>
<dbReference type="OrthoDB" id="2288804at2759"/>
<feature type="domain" description="DDE-1" evidence="1">
    <location>
        <begin position="73"/>
        <end position="157"/>
    </location>
</feature>
<evidence type="ECO:0000259" key="1">
    <source>
        <dbReference type="Pfam" id="PF03184"/>
    </source>
</evidence>
<dbReference type="Pfam" id="PF03184">
    <property type="entry name" value="DDE_1"/>
    <property type="match status" value="1"/>
</dbReference>
<sequence length="158" mass="18563">FKKWHGIAKIKLHKEDASADVDAATAAILKLNRLLEQYHLQDIYNMDETTLFYQLEPDTTLATMCLSRRKKNKERLTIVLYANASGTDRFETLVIGKYKNPQYFKNVNRRSFGIKYEANIKAWMTVCIFQWWLKPFDWRMEGHKVILLLDSSKTHSTA</sequence>
<gene>
    <name evidence="2" type="ORF">CPELLU_LOCUS21240</name>
</gene>
<reference evidence="2" key="1">
    <citation type="submission" date="2021-06" db="EMBL/GenBank/DDBJ databases">
        <authorList>
            <person name="Kallberg Y."/>
            <person name="Tangrot J."/>
            <person name="Rosling A."/>
        </authorList>
    </citation>
    <scope>NUCLEOTIDE SEQUENCE</scope>
    <source>
        <strain evidence="2">FL966</strain>
    </source>
</reference>
<comment type="caution">
    <text evidence="2">The sequence shown here is derived from an EMBL/GenBank/DDBJ whole genome shotgun (WGS) entry which is preliminary data.</text>
</comment>
<dbReference type="Proteomes" id="UP000789759">
    <property type="component" value="Unassembled WGS sequence"/>
</dbReference>
<dbReference type="PANTHER" id="PTHR19303:SF73">
    <property type="entry name" value="PROTEIN PDC2"/>
    <property type="match status" value="1"/>
</dbReference>
<keyword evidence="3" id="KW-1185">Reference proteome</keyword>
<organism evidence="2 3">
    <name type="scientific">Cetraspora pellucida</name>
    <dbReference type="NCBI Taxonomy" id="1433469"/>
    <lineage>
        <taxon>Eukaryota</taxon>
        <taxon>Fungi</taxon>
        <taxon>Fungi incertae sedis</taxon>
        <taxon>Mucoromycota</taxon>
        <taxon>Glomeromycotina</taxon>
        <taxon>Glomeromycetes</taxon>
        <taxon>Diversisporales</taxon>
        <taxon>Gigasporaceae</taxon>
        <taxon>Cetraspora</taxon>
    </lineage>
</organism>
<dbReference type="InterPro" id="IPR050863">
    <property type="entry name" value="CenT-Element_Derived"/>
</dbReference>
<dbReference type="InterPro" id="IPR004875">
    <property type="entry name" value="DDE_SF_endonuclease_dom"/>
</dbReference>
<dbReference type="GO" id="GO:0003677">
    <property type="term" value="F:DNA binding"/>
    <property type="evidence" value="ECO:0007669"/>
    <property type="project" value="TreeGrafter"/>
</dbReference>
<dbReference type="PANTHER" id="PTHR19303">
    <property type="entry name" value="TRANSPOSON"/>
    <property type="match status" value="1"/>
</dbReference>
<dbReference type="AlphaFoldDB" id="A0A9N9PMQ3"/>
<feature type="non-terminal residue" evidence="2">
    <location>
        <position position="158"/>
    </location>
</feature>
<feature type="non-terminal residue" evidence="2">
    <location>
        <position position="1"/>
    </location>
</feature>
<evidence type="ECO:0000313" key="2">
    <source>
        <dbReference type="EMBL" id="CAG8835444.1"/>
    </source>
</evidence>